<evidence type="ECO:0000313" key="2">
    <source>
        <dbReference type="Proteomes" id="UP000236291"/>
    </source>
</evidence>
<reference evidence="1 2" key="2">
    <citation type="journal article" date="2017" name="Front. Plant Sci.">
        <title>Gene Classification and Mining of Molecular Markers Useful in Red Clover (Trifolium pratense) Breeding.</title>
        <authorList>
            <person name="Istvanek J."/>
            <person name="Dluhosova J."/>
            <person name="Dluhos P."/>
            <person name="Patkova L."/>
            <person name="Nedelnik J."/>
            <person name="Repkova J."/>
        </authorList>
    </citation>
    <scope>NUCLEOTIDE SEQUENCE [LARGE SCALE GENOMIC DNA]</scope>
    <source>
        <strain evidence="2">cv. Tatra</strain>
        <tissue evidence="1">Young leaves</tissue>
    </source>
</reference>
<comment type="caution">
    <text evidence="1">The sequence shown here is derived from an EMBL/GenBank/DDBJ whole genome shotgun (WGS) entry which is preliminary data.</text>
</comment>
<accession>A0A2K3KQY7</accession>
<dbReference type="EMBL" id="ASHM01232563">
    <property type="protein sequence ID" value="PNX68700.1"/>
    <property type="molecule type" value="Genomic_DNA"/>
</dbReference>
<dbReference type="Proteomes" id="UP000236291">
    <property type="component" value="Unassembled WGS sequence"/>
</dbReference>
<dbReference type="AlphaFoldDB" id="A0A2K3KQY7"/>
<feature type="non-terminal residue" evidence="1">
    <location>
        <position position="19"/>
    </location>
</feature>
<sequence length="19" mass="1902">MAVEAMGNPRAAAPMGQLS</sequence>
<protein>
    <submittedName>
        <fullName evidence="1">Uncharacterized protein</fullName>
    </submittedName>
</protein>
<name>A0A2K3KQY7_TRIPR</name>
<reference evidence="1 2" key="1">
    <citation type="journal article" date="2014" name="Am. J. Bot.">
        <title>Genome assembly and annotation for red clover (Trifolium pratense; Fabaceae).</title>
        <authorList>
            <person name="Istvanek J."/>
            <person name="Jaros M."/>
            <person name="Krenek A."/>
            <person name="Repkova J."/>
        </authorList>
    </citation>
    <scope>NUCLEOTIDE SEQUENCE [LARGE SCALE GENOMIC DNA]</scope>
    <source>
        <strain evidence="2">cv. Tatra</strain>
        <tissue evidence="1">Young leaves</tissue>
    </source>
</reference>
<organism evidence="1 2">
    <name type="scientific">Trifolium pratense</name>
    <name type="common">Red clover</name>
    <dbReference type="NCBI Taxonomy" id="57577"/>
    <lineage>
        <taxon>Eukaryota</taxon>
        <taxon>Viridiplantae</taxon>
        <taxon>Streptophyta</taxon>
        <taxon>Embryophyta</taxon>
        <taxon>Tracheophyta</taxon>
        <taxon>Spermatophyta</taxon>
        <taxon>Magnoliopsida</taxon>
        <taxon>eudicotyledons</taxon>
        <taxon>Gunneridae</taxon>
        <taxon>Pentapetalae</taxon>
        <taxon>rosids</taxon>
        <taxon>fabids</taxon>
        <taxon>Fabales</taxon>
        <taxon>Fabaceae</taxon>
        <taxon>Papilionoideae</taxon>
        <taxon>50 kb inversion clade</taxon>
        <taxon>NPAAA clade</taxon>
        <taxon>Hologalegina</taxon>
        <taxon>IRL clade</taxon>
        <taxon>Trifolieae</taxon>
        <taxon>Trifolium</taxon>
    </lineage>
</organism>
<proteinExistence type="predicted"/>
<gene>
    <name evidence="1" type="ORF">L195_g064099</name>
</gene>
<evidence type="ECO:0000313" key="1">
    <source>
        <dbReference type="EMBL" id="PNX68700.1"/>
    </source>
</evidence>